<comment type="subcellular location">
    <subcellularLocation>
        <location evidence="1">Cell membrane</location>
        <topology evidence="1">Multi-pass membrane protein</topology>
    </subcellularLocation>
</comment>
<evidence type="ECO:0000313" key="15">
    <source>
        <dbReference type="EMBL" id="EMP33608.1"/>
    </source>
</evidence>
<evidence type="ECO:0000256" key="10">
    <source>
        <dbReference type="ARBA" id="ARBA00023170"/>
    </source>
</evidence>
<evidence type="ECO:0000256" key="9">
    <source>
        <dbReference type="ARBA" id="ARBA00023157"/>
    </source>
</evidence>
<feature type="transmembrane region" description="Helical" evidence="13">
    <location>
        <begin position="326"/>
        <end position="349"/>
    </location>
</feature>
<organism evidence="15 16">
    <name type="scientific">Chelonia mydas</name>
    <name type="common">Green sea-turtle</name>
    <name type="synonym">Chelonia agassizi</name>
    <dbReference type="NCBI Taxonomy" id="8469"/>
    <lineage>
        <taxon>Eukaryota</taxon>
        <taxon>Metazoa</taxon>
        <taxon>Chordata</taxon>
        <taxon>Craniata</taxon>
        <taxon>Vertebrata</taxon>
        <taxon>Euteleostomi</taxon>
        <taxon>Archelosauria</taxon>
        <taxon>Testudinata</taxon>
        <taxon>Testudines</taxon>
        <taxon>Cryptodira</taxon>
        <taxon>Durocryptodira</taxon>
        <taxon>Americhelydia</taxon>
        <taxon>Chelonioidea</taxon>
        <taxon>Cheloniidae</taxon>
        <taxon>Chelonia</taxon>
    </lineage>
</organism>
<protein>
    <submittedName>
        <fullName evidence="15">Olfactory receptor 11H6</fullName>
    </submittedName>
</protein>
<evidence type="ECO:0000256" key="11">
    <source>
        <dbReference type="ARBA" id="ARBA00023180"/>
    </source>
</evidence>
<dbReference type="SUPFAM" id="SSF81321">
    <property type="entry name" value="Family A G protein-coupled receptor-like"/>
    <property type="match status" value="2"/>
</dbReference>
<accession>M7BNK7</accession>
<dbReference type="EMBL" id="KB535354">
    <property type="protein sequence ID" value="EMP33608.1"/>
    <property type="molecule type" value="Genomic_DNA"/>
</dbReference>
<keyword evidence="7" id="KW-0297">G-protein coupled receptor</keyword>
<evidence type="ECO:0000256" key="12">
    <source>
        <dbReference type="ARBA" id="ARBA00023224"/>
    </source>
</evidence>
<dbReference type="Gene3D" id="1.20.1070.10">
    <property type="entry name" value="Rhodopsin 7-helix transmembrane proteins"/>
    <property type="match status" value="1"/>
</dbReference>
<evidence type="ECO:0000256" key="7">
    <source>
        <dbReference type="ARBA" id="ARBA00023040"/>
    </source>
</evidence>
<feature type="transmembrane region" description="Helical" evidence="13">
    <location>
        <begin position="12"/>
        <end position="40"/>
    </location>
</feature>
<dbReference type="Proteomes" id="UP000031443">
    <property type="component" value="Unassembled WGS sequence"/>
</dbReference>
<gene>
    <name evidence="15" type="ORF">UY3_09229</name>
</gene>
<dbReference type="AlphaFoldDB" id="M7BNK7"/>
<evidence type="ECO:0000256" key="4">
    <source>
        <dbReference type="ARBA" id="ARBA00022692"/>
    </source>
</evidence>
<keyword evidence="2" id="KW-1003">Cell membrane</keyword>
<sequence length="400" mass="44039">MLSDLVSPSVPISFPACFMQLYCFLSMGATKCLFLSAMALDRYLAICHPLRYPVLMSPHSCWVLASSCWLMGFLWFIVPVTLISQLSFCGPDTLDHFVCDPAPLLAASCTPAPQAEQACYSLSSLIIFAIVLFILASYGLVIRAVLWLPAEARRHKAFSIRSSHLAVEGLFYGSGMVNYINPAASGASGKVVTLFYMVGTPLLNPLIYSLRNKEMKEALKRTLLREGTNPVDVQRLTAMDLGPRIMVTSYLHVLDHTRLPQPGVEPRSPSPWAGGFLIILVPNVVMPGLPFCGPSVINHFFCDSAPLLRLSCTYTHLAELLDFSTFSMLLLGLVLLTVVSYVYIISSILRIPSAQGRQKAFSTCISHIILVIPNYGSSIFMYVRPTKANVLVLKHNEHCA</sequence>
<dbReference type="PANTHER" id="PTHR24242">
    <property type="entry name" value="G-PROTEIN COUPLED RECEPTOR"/>
    <property type="match status" value="1"/>
</dbReference>
<keyword evidence="16" id="KW-1185">Reference proteome</keyword>
<feature type="domain" description="G-protein coupled receptors family 1 profile" evidence="14">
    <location>
        <begin position="1"/>
        <end position="208"/>
    </location>
</feature>
<keyword evidence="10 15" id="KW-0675">Receptor</keyword>
<dbReference type="PRINTS" id="PR00245">
    <property type="entry name" value="OLFACTORYR"/>
</dbReference>
<keyword evidence="12" id="KW-0807">Transducer</keyword>
<evidence type="ECO:0000256" key="13">
    <source>
        <dbReference type="SAM" id="Phobius"/>
    </source>
</evidence>
<dbReference type="GO" id="GO:0004984">
    <property type="term" value="F:olfactory receptor activity"/>
    <property type="evidence" value="ECO:0007669"/>
    <property type="project" value="InterPro"/>
</dbReference>
<evidence type="ECO:0000256" key="5">
    <source>
        <dbReference type="ARBA" id="ARBA00022725"/>
    </source>
</evidence>
<dbReference type="InterPro" id="IPR000276">
    <property type="entry name" value="GPCR_Rhodpsn"/>
</dbReference>
<keyword evidence="5" id="KW-0552">Olfaction</keyword>
<dbReference type="InterPro" id="IPR050939">
    <property type="entry name" value="Olfactory_GPCR1"/>
</dbReference>
<evidence type="ECO:0000256" key="8">
    <source>
        <dbReference type="ARBA" id="ARBA00023136"/>
    </source>
</evidence>
<proteinExistence type="predicted"/>
<dbReference type="FunFam" id="1.20.1070.10:FF:000001">
    <property type="entry name" value="Olfactory receptor"/>
    <property type="match status" value="1"/>
</dbReference>
<keyword evidence="3" id="KW-0716">Sensory transduction</keyword>
<dbReference type="Pfam" id="PF13853">
    <property type="entry name" value="7tm_4"/>
    <property type="match status" value="2"/>
</dbReference>
<dbReference type="GO" id="GO:0004930">
    <property type="term" value="F:G protein-coupled receptor activity"/>
    <property type="evidence" value="ECO:0007669"/>
    <property type="project" value="UniProtKB-KW"/>
</dbReference>
<dbReference type="PROSITE" id="PS50262">
    <property type="entry name" value="G_PROTEIN_RECEP_F1_2"/>
    <property type="match status" value="1"/>
</dbReference>
<evidence type="ECO:0000313" key="16">
    <source>
        <dbReference type="Proteomes" id="UP000031443"/>
    </source>
</evidence>
<evidence type="ECO:0000256" key="2">
    <source>
        <dbReference type="ARBA" id="ARBA00022475"/>
    </source>
</evidence>
<evidence type="ECO:0000256" key="6">
    <source>
        <dbReference type="ARBA" id="ARBA00022989"/>
    </source>
</evidence>
<keyword evidence="4 13" id="KW-0812">Transmembrane</keyword>
<keyword evidence="11" id="KW-0325">Glycoprotein</keyword>
<reference evidence="16" key="1">
    <citation type="journal article" date="2013" name="Nat. Genet.">
        <title>The draft genomes of soft-shell turtle and green sea turtle yield insights into the development and evolution of the turtle-specific body plan.</title>
        <authorList>
            <person name="Wang Z."/>
            <person name="Pascual-Anaya J."/>
            <person name="Zadissa A."/>
            <person name="Li W."/>
            <person name="Niimura Y."/>
            <person name="Huang Z."/>
            <person name="Li C."/>
            <person name="White S."/>
            <person name="Xiong Z."/>
            <person name="Fang D."/>
            <person name="Wang B."/>
            <person name="Ming Y."/>
            <person name="Chen Y."/>
            <person name="Zheng Y."/>
            <person name="Kuraku S."/>
            <person name="Pignatelli M."/>
            <person name="Herrero J."/>
            <person name="Beal K."/>
            <person name="Nozawa M."/>
            <person name="Li Q."/>
            <person name="Wang J."/>
            <person name="Zhang H."/>
            <person name="Yu L."/>
            <person name="Shigenobu S."/>
            <person name="Wang J."/>
            <person name="Liu J."/>
            <person name="Flicek P."/>
            <person name="Searle S."/>
            <person name="Wang J."/>
            <person name="Kuratani S."/>
            <person name="Yin Y."/>
            <person name="Aken B."/>
            <person name="Zhang G."/>
            <person name="Irie N."/>
        </authorList>
    </citation>
    <scope>NUCLEOTIDE SEQUENCE [LARGE SCALE GENOMIC DNA]</scope>
</reference>
<evidence type="ECO:0000259" key="14">
    <source>
        <dbReference type="PROSITE" id="PS50262"/>
    </source>
</evidence>
<keyword evidence="9" id="KW-1015">Disulfide bond</keyword>
<dbReference type="PRINTS" id="PR00237">
    <property type="entry name" value="GPCRRHODOPSN"/>
</dbReference>
<dbReference type="PANTHER" id="PTHR24242:SF227">
    <property type="entry name" value="OLFACTORY RECEPTOR"/>
    <property type="match status" value="1"/>
</dbReference>
<dbReference type="InterPro" id="IPR017452">
    <property type="entry name" value="GPCR_Rhodpsn_7TM"/>
</dbReference>
<feature type="transmembrane region" description="Helical" evidence="13">
    <location>
        <begin position="361"/>
        <end position="383"/>
    </location>
</feature>
<dbReference type="GO" id="GO:0005886">
    <property type="term" value="C:plasma membrane"/>
    <property type="evidence" value="ECO:0007669"/>
    <property type="project" value="UniProtKB-SubCell"/>
</dbReference>
<dbReference type="InterPro" id="IPR000725">
    <property type="entry name" value="Olfact_rcpt"/>
</dbReference>
<name>M7BNK7_CHEMY</name>
<evidence type="ECO:0000256" key="3">
    <source>
        <dbReference type="ARBA" id="ARBA00022606"/>
    </source>
</evidence>
<feature type="transmembrane region" description="Helical" evidence="13">
    <location>
        <begin position="125"/>
        <end position="146"/>
    </location>
</feature>
<feature type="transmembrane region" description="Helical" evidence="13">
    <location>
        <begin position="61"/>
        <end position="78"/>
    </location>
</feature>
<keyword evidence="6 13" id="KW-1133">Transmembrane helix</keyword>
<evidence type="ECO:0000256" key="1">
    <source>
        <dbReference type="ARBA" id="ARBA00004651"/>
    </source>
</evidence>
<feature type="transmembrane region" description="Helical" evidence="13">
    <location>
        <begin position="276"/>
        <end position="301"/>
    </location>
</feature>
<keyword evidence="8 13" id="KW-0472">Membrane</keyword>